<accession>A0A5S9IJG1</accession>
<protein>
    <submittedName>
        <fullName evidence="2">Uncharacterized protein</fullName>
    </submittedName>
</protein>
<keyword evidence="1" id="KW-1133">Transmembrane helix</keyword>
<feature type="transmembrane region" description="Helical" evidence="1">
    <location>
        <begin position="190"/>
        <end position="208"/>
    </location>
</feature>
<feature type="transmembrane region" description="Helical" evidence="1">
    <location>
        <begin position="44"/>
        <end position="65"/>
    </location>
</feature>
<keyword evidence="1" id="KW-0812">Transmembrane</keyword>
<organism evidence="2 3">
    <name type="scientific">Uabimicrobium amorphum</name>
    <dbReference type="NCBI Taxonomy" id="2596890"/>
    <lineage>
        <taxon>Bacteria</taxon>
        <taxon>Pseudomonadati</taxon>
        <taxon>Planctomycetota</taxon>
        <taxon>Candidatus Uabimicrobiia</taxon>
        <taxon>Candidatus Uabimicrobiales</taxon>
        <taxon>Candidatus Uabimicrobiaceae</taxon>
        <taxon>Candidatus Uabimicrobium</taxon>
    </lineage>
</organism>
<evidence type="ECO:0000313" key="2">
    <source>
        <dbReference type="EMBL" id="BBM82641.1"/>
    </source>
</evidence>
<sequence length="307" mass="34865">MKKIFCVFLLCIPFVIDIFGYRQFLFGVGFCEISPESFAENATIAPPNFLGIFEAVELCILFCYITIIRRNIIRLILIISTVVFCTLGMILSSVADILARSTIYSVAVVDLISIQNICAMAACFYLFSLAFMCMSNILFRRLSFLKMLSLTLIVSGAVGVILTRFHVIADPRCLQIAAINDTLRFSVSELFYLFGLELAFVTYIGEFLEKYSAKIAMQKIQVLDRQYRIADYYYQRVHMGEIECVSPMWESMLIGSGLDITRVGRQYYGVPDPDVIQQQIHYVEASHKLVHFVPHIIAMLVLVVIVL</sequence>
<dbReference type="KEGG" id="uam:UABAM_00984"/>
<feature type="transmembrane region" description="Helical" evidence="1">
    <location>
        <begin position="72"/>
        <end position="91"/>
    </location>
</feature>
<keyword evidence="1" id="KW-0472">Membrane</keyword>
<feature type="transmembrane region" description="Helical" evidence="1">
    <location>
        <begin position="144"/>
        <end position="162"/>
    </location>
</feature>
<name>A0A5S9IJG1_UABAM</name>
<dbReference type="AlphaFoldDB" id="A0A5S9IJG1"/>
<proteinExistence type="predicted"/>
<gene>
    <name evidence="2" type="ORF">UABAM_00984</name>
</gene>
<reference evidence="2 3" key="1">
    <citation type="submission" date="2019-08" db="EMBL/GenBank/DDBJ databases">
        <title>Complete genome sequence of Candidatus Uab amorphum.</title>
        <authorList>
            <person name="Shiratori T."/>
            <person name="Suzuki S."/>
            <person name="Kakizawa Y."/>
            <person name="Ishida K."/>
        </authorList>
    </citation>
    <scope>NUCLEOTIDE SEQUENCE [LARGE SCALE GENOMIC DNA]</scope>
    <source>
        <strain evidence="2 3">SRT547</strain>
    </source>
</reference>
<feature type="transmembrane region" description="Helical" evidence="1">
    <location>
        <begin position="103"/>
        <end position="132"/>
    </location>
</feature>
<dbReference type="EMBL" id="AP019860">
    <property type="protein sequence ID" value="BBM82641.1"/>
    <property type="molecule type" value="Genomic_DNA"/>
</dbReference>
<dbReference type="RefSeq" id="WP_151966876.1">
    <property type="nucleotide sequence ID" value="NZ_AP019860.1"/>
</dbReference>
<evidence type="ECO:0000256" key="1">
    <source>
        <dbReference type="SAM" id="Phobius"/>
    </source>
</evidence>
<dbReference type="Proteomes" id="UP000326354">
    <property type="component" value="Chromosome"/>
</dbReference>
<feature type="transmembrane region" description="Helical" evidence="1">
    <location>
        <begin position="289"/>
        <end position="306"/>
    </location>
</feature>
<keyword evidence="3" id="KW-1185">Reference proteome</keyword>
<evidence type="ECO:0000313" key="3">
    <source>
        <dbReference type="Proteomes" id="UP000326354"/>
    </source>
</evidence>